<reference evidence="1" key="1">
    <citation type="submission" date="2021-09" db="EMBL/GenBank/DDBJ databases">
        <authorList>
            <consortium name="AG Swart"/>
            <person name="Singh M."/>
            <person name="Singh A."/>
            <person name="Seah K."/>
            <person name="Emmerich C."/>
        </authorList>
    </citation>
    <scope>NUCLEOTIDE SEQUENCE</scope>
    <source>
        <strain evidence="1">ATCC30299</strain>
    </source>
</reference>
<dbReference type="Proteomes" id="UP001162131">
    <property type="component" value="Unassembled WGS sequence"/>
</dbReference>
<organism evidence="1 2">
    <name type="scientific">Blepharisma stoltei</name>
    <dbReference type="NCBI Taxonomy" id="1481888"/>
    <lineage>
        <taxon>Eukaryota</taxon>
        <taxon>Sar</taxon>
        <taxon>Alveolata</taxon>
        <taxon>Ciliophora</taxon>
        <taxon>Postciliodesmatophora</taxon>
        <taxon>Heterotrichea</taxon>
        <taxon>Heterotrichida</taxon>
        <taxon>Blepharismidae</taxon>
        <taxon>Blepharisma</taxon>
    </lineage>
</organism>
<comment type="caution">
    <text evidence="1">The sequence shown here is derived from an EMBL/GenBank/DDBJ whole genome shotgun (WGS) entry which is preliminary data.</text>
</comment>
<name>A0AAU9K5E8_9CILI</name>
<protein>
    <submittedName>
        <fullName evidence="1">Uncharacterized protein</fullName>
    </submittedName>
</protein>
<accession>A0AAU9K5E8</accession>
<sequence length="95" mass="11376">MNNNEISEKFVNDWVSETKNELHLIIKDKNSYYNFDFYNEKKDDNSNGRFEWPQDCPILDSDIEKDNSANKRKQNRKISGLNFSDIARNFENFCK</sequence>
<evidence type="ECO:0000313" key="2">
    <source>
        <dbReference type="Proteomes" id="UP001162131"/>
    </source>
</evidence>
<gene>
    <name evidence="1" type="ORF">BSTOLATCC_MIC60882</name>
</gene>
<keyword evidence="2" id="KW-1185">Reference proteome</keyword>
<dbReference type="AlphaFoldDB" id="A0AAU9K5E8"/>
<proteinExistence type="predicted"/>
<dbReference type="EMBL" id="CAJZBQ010000058">
    <property type="protein sequence ID" value="CAG9334263.1"/>
    <property type="molecule type" value="Genomic_DNA"/>
</dbReference>
<evidence type="ECO:0000313" key="1">
    <source>
        <dbReference type="EMBL" id="CAG9334263.1"/>
    </source>
</evidence>